<evidence type="ECO:0000313" key="8">
    <source>
        <dbReference type="Proteomes" id="UP000469558"/>
    </source>
</evidence>
<feature type="domain" description="Glucose-methanol-choline oxidoreductase N-terminal" evidence="5">
    <location>
        <begin position="115"/>
        <end position="138"/>
    </location>
</feature>
<feature type="signal peptide" evidence="4">
    <location>
        <begin position="1"/>
        <end position="22"/>
    </location>
</feature>
<comment type="cofactor">
    <cofactor evidence="2">
        <name>FAD</name>
        <dbReference type="ChEBI" id="CHEBI:57692"/>
    </cofactor>
</comment>
<evidence type="ECO:0000256" key="2">
    <source>
        <dbReference type="PIRSR" id="PIRSR000137-2"/>
    </source>
</evidence>
<dbReference type="Pfam" id="PF05199">
    <property type="entry name" value="GMC_oxred_C"/>
    <property type="match status" value="1"/>
</dbReference>
<dbReference type="InterPro" id="IPR000172">
    <property type="entry name" value="GMC_OxRdtase_N"/>
</dbReference>
<evidence type="ECO:0000259" key="6">
    <source>
        <dbReference type="PROSITE" id="PS00624"/>
    </source>
</evidence>
<feature type="domain" description="Glucose-methanol-choline oxidoreductase N-terminal" evidence="6">
    <location>
        <begin position="311"/>
        <end position="325"/>
    </location>
</feature>
<dbReference type="Gene3D" id="3.30.560.10">
    <property type="entry name" value="Glucose Oxidase, domain 3"/>
    <property type="match status" value="1"/>
</dbReference>
<dbReference type="SUPFAM" id="SSF51905">
    <property type="entry name" value="FAD/NAD(P)-binding domain"/>
    <property type="match status" value="1"/>
</dbReference>
<dbReference type="OrthoDB" id="269227at2759"/>
<evidence type="ECO:0000256" key="4">
    <source>
        <dbReference type="SAM" id="SignalP"/>
    </source>
</evidence>
<dbReference type="AlphaFoldDB" id="A0A8T9BXZ5"/>
<dbReference type="InterPro" id="IPR007867">
    <property type="entry name" value="GMC_OxRtase_C"/>
</dbReference>
<comment type="caution">
    <text evidence="7">The sequence shown here is derived from an EMBL/GenBank/DDBJ whole genome shotgun (WGS) entry which is preliminary data.</text>
</comment>
<keyword evidence="2 3" id="KW-0274">FAD</keyword>
<dbReference type="Pfam" id="PF00732">
    <property type="entry name" value="GMC_oxred_N"/>
    <property type="match status" value="1"/>
</dbReference>
<dbReference type="SUPFAM" id="SSF54373">
    <property type="entry name" value="FAD-linked reductases, C-terminal domain"/>
    <property type="match status" value="1"/>
</dbReference>
<evidence type="ECO:0000256" key="3">
    <source>
        <dbReference type="RuleBase" id="RU003968"/>
    </source>
</evidence>
<dbReference type="Gene3D" id="3.50.50.60">
    <property type="entry name" value="FAD/NAD(P)-binding domain"/>
    <property type="match status" value="1"/>
</dbReference>
<feature type="binding site" evidence="2">
    <location>
        <position position="269"/>
    </location>
    <ligand>
        <name>FAD</name>
        <dbReference type="ChEBI" id="CHEBI:57692"/>
    </ligand>
</feature>
<keyword evidence="8" id="KW-1185">Reference proteome</keyword>
<dbReference type="PANTHER" id="PTHR11552">
    <property type="entry name" value="GLUCOSE-METHANOL-CHOLINE GMC OXIDOREDUCTASE"/>
    <property type="match status" value="1"/>
</dbReference>
<dbReference type="InterPro" id="IPR036188">
    <property type="entry name" value="FAD/NAD-bd_sf"/>
</dbReference>
<protein>
    <submittedName>
        <fullName evidence="7">Dehydrogenase xptC</fullName>
    </submittedName>
</protein>
<gene>
    <name evidence="7" type="primary">xptC_7</name>
    <name evidence="7" type="ORF">LSUE1_G006342</name>
</gene>
<dbReference type="Proteomes" id="UP000469558">
    <property type="component" value="Unassembled WGS sequence"/>
</dbReference>
<accession>A0A8T9BXZ5</accession>
<keyword evidence="3" id="KW-0285">Flavoprotein</keyword>
<dbReference type="PIRSF" id="PIRSF000137">
    <property type="entry name" value="Alcohol_oxidase"/>
    <property type="match status" value="1"/>
</dbReference>
<evidence type="ECO:0000313" key="7">
    <source>
        <dbReference type="EMBL" id="TVY71203.1"/>
    </source>
</evidence>
<dbReference type="EMBL" id="QGMK01001312">
    <property type="protein sequence ID" value="TVY71203.1"/>
    <property type="molecule type" value="Genomic_DNA"/>
</dbReference>
<dbReference type="InterPro" id="IPR012132">
    <property type="entry name" value="GMC_OxRdtase"/>
</dbReference>
<keyword evidence="4" id="KW-0732">Signal</keyword>
<feature type="binding site" evidence="2">
    <location>
        <begin position="125"/>
        <end position="128"/>
    </location>
    <ligand>
        <name>FAD</name>
        <dbReference type="ChEBI" id="CHEBI:57692"/>
    </ligand>
</feature>
<comment type="similarity">
    <text evidence="1 3">Belongs to the GMC oxidoreductase family.</text>
</comment>
<dbReference type="PANTHER" id="PTHR11552:SF115">
    <property type="entry name" value="DEHYDROGENASE XPTC-RELATED"/>
    <property type="match status" value="1"/>
</dbReference>
<proteinExistence type="inferred from homology"/>
<sequence length="633" mass="68330">MNMKISHFLVAAAALLVCNSGAYPDSAHKAQHFTRSDQLHSSYDYIIVGGGTSGLTVADRLTESGKYSVLVIEYGYFSDIPGEPYDPVNPINTAPPSLMYNITSVGAVKQFVGVGCVVGGGSAINTQVWMRGTSEDYDRWAAVGAQHSTWNWDGILPYFKKSCTFYPPDPQLAAEFEITYDIEKAWGGTGPIFASYAHYQYPATKVMYDGWKVIPGIEYPKDGSEGKAGIFWVPSSEDPRTETRSYARTAHYDRVQNRTNYSIVTGYKVIKINFSQKHGDITATSVKITARNDNSSVGTITARKEIILAAGTIHTPQILQLSGIGPKSVLKAARIPLVLDLPGVGSNLQDHSWFAMGYDLQTPILPNRQSLTSNKTFADWALDLWKTNLTGPYSIVGGGGALAQVSLPVIAPEMFSSIASEIEAQDPASSLPDSEDPTVVAGYHAQLKVMAAAARSNNTAWMQMGLGGNPFGSADQWGFNIHPLSRGTVHLDPTNPDGEPLVDYRMLSNPIDLRVAIGLFKGLRTYFKSQGEMKKLSPVETKPGANVTSDADIGAFLAATLNPSEYHPVGTCPKMPLAMGGVVDEELTVHGVQRLSIVDASIMPLTVGATTQSTVYAIAEKAADLIKREFAKV</sequence>
<organism evidence="7 8">
    <name type="scientific">Lachnellula suecica</name>
    <dbReference type="NCBI Taxonomy" id="602035"/>
    <lineage>
        <taxon>Eukaryota</taxon>
        <taxon>Fungi</taxon>
        <taxon>Dikarya</taxon>
        <taxon>Ascomycota</taxon>
        <taxon>Pezizomycotina</taxon>
        <taxon>Leotiomycetes</taxon>
        <taxon>Helotiales</taxon>
        <taxon>Lachnaceae</taxon>
        <taxon>Lachnellula</taxon>
    </lineage>
</organism>
<feature type="chain" id="PRO_5035737930" evidence="4">
    <location>
        <begin position="23"/>
        <end position="633"/>
    </location>
</feature>
<dbReference type="PROSITE" id="PS00624">
    <property type="entry name" value="GMC_OXRED_2"/>
    <property type="match status" value="1"/>
</dbReference>
<reference evidence="7 8" key="1">
    <citation type="submission" date="2018-05" db="EMBL/GenBank/DDBJ databases">
        <title>Genome sequencing and assembly of the regulated plant pathogen Lachnellula willkommii and related sister species for the development of diagnostic species identification markers.</title>
        <authorList>
            <person name="Giroux E."/>
            <person name="Bilodeau G."/>
        </authorList>
    </citation>
    <scope>NUCLEOTIDE SEQUENCE [LARGE SCALE GENOMIC DNA]</scope>
    <source>
        <strain evidence="7 8">CBS 268.59</strain>
    </source>
</reference>
<dbReference type="GO" id="GO:0016614">
    <property type="term" value="F:oxidoreductase activity, acting on CH-OH group of donors"/>
    <property type="evidence" value="ECO:0007669"/>
    <property type="project" value="InterPro"/>
</dbReference>
<name>A0A8T9BXZ5_9HELO</name>
<feature type="binding site" evidence="2">
    <location>
        <position position="117"/>
    </location>
    <ligand>
        <name>FAD</name>
        <dbReference type="ChEBI" id="CHEBI:57692"/>
    </ligand>
</feature>
<dbReference type="GO" id="GO:0044550">
    <property type="term" value="P:secondary metabolite biosynthetic process"/>
    <property type="evidence" value="ECO:0007669"/>
    <property type="project" value="TreeGrafter"/>
</dbReference>
<dbReference type="GO" id="GO:0050660">
    <property type="term" value="F:flavin adenine dinucleotide binding"/>
    <property type="evidence" value="ECO:0007669"/>
    <property type="project" value="InterPro"/>
</dbReference>
<evidence type="ECO:0000259" key="5">
    <source>
        <dbReference type="PROSITE" id="PS00623"/>
    </source>
</evidence>
<dbReference type="PROSITE" id="PS00623">
    <property type="entry name" value="GMC_OXRED_1"/>
    <property type="match status" value="1"/>
</dbReference>
<feature type="binding site" evidence="2">
    <location>
        <begin position="52"/>
        <end position="53"/>
    </location>
    <ligand>
        <name>FAD</name>
        <dbReference type="ChEBI" id="CHEBI:57692"/>
    </ligand>
</feature>
<evidence type="ECO:0000256" key="1">
    <source>
        <dbReference type="ARBA" id="ARBA00010790"/>
    </source>
</evidence>